<protein>
    <submittedName>
        <fullName evidence="2">ABC transporter substrate-binding protein</fullName>
    </submittedName>
</protein>
<organism evidence="2 3">
    <name type="scientific">Sinomicrobium pectinilyticum</name>
    <dbReference type="NCBI Taxonomy" id="1084421"/>
    <lineage>
        <taxon>Bacteria</taxon>
        <taxon>Pseudomonadati</taxon>
        <taxon>Bacteroidota</taxon>
        <taxon>Flavobacteriia</taxon>
        <taxon>Flavobacteriales</taxon>
        <taxon>Flavobacteriaceae</taxon>
        <taxon>Sinomicrobium</taxon>
    </lineage>
</organism>
<dbReference type="Gene3D" id="3.40.50.1980">
    <property type="entry name" value="Nitrogenase molybdenum iron protein domain"/>
    <property type="match status" value="2"/>
</dbReference>
<feature type="domain" description="Fe/B12 periplasmic-binding" evidence="1">
    <location>
        <begin position="92"/>
        <end position="364"/>
    </location>
</feature>
<dbReference type="PROSITE" id="PS50983">
    <property type="entry name" value="FE_B12_PBP"/>
    <property type="match status" value="1"/>
</dbReference>
<dbReference type="InterPro" id="IPR002491">
    <property type="entry name" value="ABC_transptr_periplasmic_BD"/>
</dbReference>
<dbReference type="PANTHER" id="PTHR30535">
    <property type="entry name" value="VITAMIN B12-BINDING PROTEIN"/>
    <property type="match status" value="1"/>
</dbReference>
<evidence type="ECO:0000313" key="3">
    <source>
        <dbReference type="Proteomes" id="UP000267469"/>
    </source>
</evidence>
<dbReference type="PANTHER" id="PTHR30535:SF34">
    <property type="entry name" value="MOLYBDATE-BINDING PROTEIN MOLA"/>
    <property type="match status" value="1"/>
</dbReference>
<dbReference type="OrthoDB" id="9812528at2"/>
<evidence type="ECO:0000313" key="2">
    <source>
        <dbReference type="EMBL" id="RNL83129.1"/>
    </source>
</evidence>
<dbReference type="AlphaFoldDB" id="A0A3N0E5T0"/>
<keyword evidence="3" id="KW-1185">Reference proteome</keyword>
<comment type="caution">
    <text evidence="2">The sequence shown here is derived from an EMBL/GenBank/DDBJ whole genome shotgun (WGS) entry which is preliminary data.</text>
</comment>
<dbReference type="EMBL" id="RJTM01000107">
    <property type="protein sequence ID" value="RNL83129.1"/>
    <property type="molecule type" value="Genomic_DNA"/>
</dbReference>
<dbReference type="Pfam" id="PF01497">
    <property type="entry name" value="Peripla_BP_2"/>
    <property type="match status" value="1"/>
</dbReference>
<dbReference type="GO" id="GO:0071281">
    <property type="term" value="P:cellular response to iron ion"/>
    <property type="evidence" value="ECO:0007669"/>
    <property type="project" value="TreeGrafter"/>
</dbReference>
<name>A0A3N0E5T0_SINP1</name>
<reference evidence="2 3" key="1">
    <citation type="submission" date="2018-10" db="EMBL/GenBank/DDBJ databases">
        <title>Sinomicrobium pectinilyticum sp. nov., a pectinase-producing bacterium isolated from alkaline and saline soil, and emended description of the genus Sinomicrobium.</title>
        <authorList>
            <person name="Cheng B."/>
            <person name="Li C."/>
            <person name="Lai Q."/>
            <person name="Du M."/>
            <person name="Shao Z."/>
            <person name="Xu P."/>
            <person name="Yang C."/>
        </authorList>
    </citation>
    <scope>NUCLEOTIDE SEQUENCE [LARGE SCALE GENOMIC DNA]</scope>
    <source>
        <strain evidence="2 3">5DNS001</strain>
    </source>
</reference>
<dbReference type="CDD" id="cd01141">
    <property type="entry name" value="TroA_d"/>
    <property type="match status" value="1"/>
</dbReference>
<evidence type="ECO:0000259" key="1">
    <source>
        <dbReference type="PROSITE" id="PS50983"/>
    </source>
</evidence>
<sequence length="378" mass="42929">MIRTFTITVLLSLCLFSCKREKRQVSDKEGTEIRITYAIGFKITRFDTYTRIKVTAPWPDSDESFTYILTEKGNPVPDGVNYDVQVEVPVQRIVVTSTTHIPALEALGTEDLLRGFPATRYISSKKTRNNVDKGRIKELGNNESINTEVLIDLQPDVVVGFALNGSNKAYETIKKSGIPVVFNGDWVEESPLGKAEWIKFFAPFFGKESRADSIFTHIENEYLQAKKLVGNVEEKPTVLSGAMHKDVWILPGGKSWAAQFIKDAGGDYLWEDTEDTGSLFLNFESVLDQAAEADFWISPTMFRGYEELRAANPHYQEFRPFREKTIYTYSKTTGAGGGMLYFELGPNRPDIVLKDLIHIFHPEKLPEYEPFFFKPLDE</sequence>
<accession>A0A3N0E5T0</accession>
<dbReference type="Proteomes" id="UP000267469">
    <property type="component" value="Unassembled WGS sequence"/>
</dbReference>
<dbReference type="InterPro" id="IPR050902">
    <property type="entry name" value="ABC_Transporter_SBP"/>
</dbReference>
<proteinExistence type="predicted"/>
<dbReference type="SUPFAM" id="SSF53807">
    <property type="entry name" value="Helical backbone' metal receptor"/>
    <property type="match status" value="1"/>
</dbReference>
<gene>
    <name evidence="2" type="ORF">ED312_15820</name>
</gene>
<dbReference type="RefSeq" id="WP_123216990.1">
    <property type="nucleotide sequence ID" value="NZ_RJTM01000107.1"/>
</dbReference>